<organism evidence="1 2">
    <name type="scientific">Ferrimicrobium acidiphilum</name>
    <dbReference type="NCBI Taxonomy" id="121039"/>
    <lineage>
        <taxon>Bacteria</taxon>
        <taxon>Bacillati</taxon>
        <taxon>Actinomycetota</taxon>
        <taxon>Acidimicrobiia</taxon>
        <taxon>Acidimicrobiales</taxon>
        <taxon>Acidimicrobiaceae</taxon>
        <taxon>Ferrimicrobium</taxon>
    </lineage>
</organism>
<accession>A0ABV3XZN1</accession>
<dbReference type="PIRSF" id="PIRSF001439">
    <property type="entry name" value="CryM"/>
    <property type="match status" value="1"/>
</dbReference>
<dbReference type="Proteomes" id="UP001560267">
    <property type="component" value="Unassembled WGS sequence"/>
</dbReference>
<dbReference type="PANTHER" id="PTHR13812:SF19">
    <property type="entry name" value="KETIMINE REDUCTASE MU-CRYSTALLIN"/>
    <property type="match status" value="1"/>
</dbReference>
<keyword evidence="2" id="KW-1185">Reference proteome</keyword>
<dbReference type="PANTHER" id="PTHR13812">
    <property type="entry name" value="KETIMINE REDUCTASE MU-CRYSTALLIN"/>
    <property type="match status" value="1"/>
</dbReference>
<dbReference type="Pfam" id="PF02423">
    <property type="entry name" value="OCD_Mu_crystall"/>
    <property type="match status" value="1"/>
</dbReference>
<dbReference type="InterPro" id="IPR003462">
    <property type="entry name" value="ODC_Mu_crystall"/>
</dbReference>
<evidence type="ECO:0000313" key="2">
    <source>
        <dbReference type="Proteomes" id="UP001560267"/>
    </source>
</evidence>
<protein>
    <submittedName>
        <fullName evidence="1">Ornithine cyclodeaminase family protein</fullName>
    </submittedName>
</protein>
<dbReference type="RefSeq" id="WP_369084199.1">
    <property type="nucleotide sequence ID" value="NZ_JBFSHR010000006.1"/>
</dbReference>
<reference evidence="1 2" key="1">
    <citation type="submission" date="2024-07" db="EMBL/GenBank/DDBJ databases">
        <title>Draft Genome Sequence of Ferrimicrobium acidiphilum Strain YE2023, Isolated from a Pulp of Bioleach Reactor.</title>
        <authorList>
            <person name="Elkina Y.A."/>
            <person name="Bulaeva A.G."/>
            <person name="Beletsky A.V."/>
            <person name="Mardanov A.V."/>
        </authorList>
    </citation>
    <scope>NUCLEOTIDE SEQUENCE [LARGE SCALE GENOMIC DNA]</scope>
    <source>
        <strain evidence="1 2">YE2023</strain>
    </source>
</reference>
<gene>
    <name evidence="1" type="ORF">AB6A68_02770</name>
</gene>
<dbReference type="Gene3D" id="3.30.1780.10">
    <property type="entry name" value="ornithine cyclodeaminase, domain 1"/>
    <property type="match status" value="1"/>
</dbReference>
<dbReference type="EMBL" id="JBFSHR010000006">
    <property type="protein sequence ID" value="MEX6428762.1"/>
    <property type="molecule type" value="Genomic_DNA"/>
</dbReference>
<dbReference type="SUPFAM" id="SSF51735">
    <property type="entry name" value="NAD(P)-binding Rossmann-fold domains"/>
    <property type="match status" value="1"/>
</dbReference>
<evidence type="ECO:0000313" key="1">
    <source>
        <dbReference type="EMBL" id="MEX6428762.1"/>
    </source>
</evidence>
<dbReference type="InterPro" id="IPR036291">
    <property type="entry name" value="NAD(P)-bd_dom_sf"/>
</dbReference>
<proteinExistence type="predicted"/>
<comment type="caution">
    <text evidence="1">The sequence shown here is derived from an EMBL/GenBank/DDBJ whole genome shotgun (WGS) entry which is preliminary data.</text>
</comment>
<sequence length="333" mass="35259">MVVLTEDEIRELVDLDLELVDAIEDGFRVLALGDVATPPPMMFTLDADNEVDVKAVWVPSWGDLSLKVATGFFGNPAKGLPSGNSILLLLDATTGQTRAVLVEGGYLTALRAGAAGAIAARSLAPRRVASAGIVGTGELARVHARALLLAVAPESMTVFGRHRERADAMIEELRGYTDIPLVRAESIQEVVQASDVVVTCTSAREILVHAQWVHPGMHISAVGADAPGKQELDPEILRRADRVVCDLRSQALAQGECQYVTDASRSDDASWLTELGDVVAGKAPGRLRDEELTVCDLTGVGMQDAAIARYVLAKVLGTSDSATTQQGGSRVVT</sequence>
<dbReference type="Gene3D" id="3.40.50.720">
    <property type="entry name" value="NAD(P)-binding Rossmann-like Domain"/>
    <property type="match status" value="1"/>
</dbReference>
<dbReference type="InterPro" id="IPR023401">
    <property type="entry name" value="ODC_N"/>
</dbReference>
<name>A0ABV3XZN1_9ACTN</name>